<dbReference type="STRING" id="767916.AWB91_08605"/>
<protein>
    <submittedName>
        <fullName evidence="2">Xylose isomerase</fullName>
    </submittedName>
</protein>
<dbReference type="OrthoDB" id="9787068at2"/>
<dbReference type="Proteomes" id="UP000193285">
    <property type="component" value="Unassembled WGS sequence"/>
</dbReference>
<reference evidence="2 3" key="1">
    <citation type="journal article" date="2015" name="Emerg. Microbes Infect.">
        <title>Characterization of 17 strains belonging to the Mycobacterium simiae complex and description of Mycobacterium paraense sp. nov.</title>
        <authorList>
            <person name="Fusco da Costa A.R."/>
            <person name="Fedrizzi T."/>
            <person name="Lopes M.L."/>
            <person name="Pecorari M."/>
            <person name="Oliveira da Costa W.L."/>
            <person name="Giacobazzi E."/>
            <person name="da Costa Bahia J.R."/>
            <person name="De Sanctis V."/>
            <person name="Batista Lima K.V."/>
            <person name="Bertorelli R."/>
            <person name="Grottola A."/>
            <person name="Fabio A."/>
            <person name="Mariottini A."/>
            <person name="Ferretti P."/>
            <person name="Di Leva F."/>
            <person name="Fregni Serpini G."/>
            <person name="Tagliazucchi S."/>
            <person name="Rumpianesi F."/>
            <person name="Jousson O."/>
            <person name="Segata N."/>
            <person name="Tortoli E."/>
        </authorList>
    </citation>
    <scope>NUCLEOTIDE SEQUENCE [LARGE SCALE GENOMIC DNA]</scope>
    <source>
        <strain evidence="2 3">IEC33</strain>
    </source>
</reference>
<dbReference type="PANTHER" id="PTHR12110:SF48">
    <property type="entry name" value="BLL3656 PROTEIN"/>
    <property type="match status" value="1"/>
</dbReference>
<evidence type="ECO:0000313" key="3">
    <source>
        <dbReference type="Proteomes" id="UP000193285"/>
    </source>
</evidence>
<dbReference type="PANTHER" id="PTHR12110">
    <property type="entry name" value="HYDROXYPYRUVATE ISOMERASE"/>
    <property type="match status" value="1"/>
</dbReference>
<comment type="caution">
    <text evidence="2">The sequence shown here is derived from an EMBL/GenBank/DDBJ whole genome shotgun (WGS) entry which is preliminary data.</text>
</comment>
<dbReference type="Pfam" id="PF01261">
    <property type="entry name" value="AP_endonuc_2"/>
    <property type="match status" value="1"/>
</dbReference>
<gene>
    <name evidence="2" type="ORF">AWB90_15385</name>
</gene>
<sequence>MQLALTPDSKWDIATSDLVSAASAAGFDSVGINAERVDAAAIEAYAATGVRCHELLAFIVGDDESATMANAEQLADRAKTIGADWVLTVFTDKAPAERIRRCARIFDDAGAGIAVEYTPLGAIPTISDGMEYVRAAGKTARAGLMIDSWHFCFSSNTWEDLSAVPLDDIAYVQFADALEPEYPDRMIRESLHRRALPGEGVLELNRFAATLLDRGWDGTVSVEVLSAQLRDLPFDELTGRMYTTTAAYWS</sequence>
<name>A0A1X2A9E4_9MYCO</name>
<dbReference type="GO" id="GO:0016853">
    <property type="term" value="F:isomerase activity"/>
    <property type="evidence" value="ECO:0007669"/>
    <property type="project" value="UniProtKB-KW"/>
</dbReference>
<proteinExistence type="predicted"/>
<dbReference type="SUPFAM" id="SSF51658">
    <property type="entry name" value="Xylose isomerase-like"/>
    <property type="match status" value="1"/>
</dbReference>
<dbReference type="Gene3D" id="3.20.20.150">
    <property type="entry name" value="Divalent-metal-dependent TIM barrel enzymes"/>
    <property type="match status" value="1"/>
</dbReference>
<dbReference type="InterPro" id="IPR036237">
    <property type="entry name" value="Xyl_isomerase-like_sf"/>
</dbReference>
<evidence type="ECO:0000313" key="2">
    <source>
        <dbReference type="EMBL" id="ORW45572.1"/>
    </source>
</evidence>
<dbReference type="RefSeq" id="WP_085245205.1">
    <property type="nucleotide sequence ID" value="NZ_LQPN01000050.1"/>
</dbReference>
<evidence type="ECO:0000259" key="1">
    <source>
        <dbReference type="Pfam" id="PF01261"/>
    </source>
</evidence>
<dbReference type="AlphaFoldDB" id="A0A1X2A9E4"/>
<accession>A0A1X2A9E4</accession>
<dbReference type="InterPro" id="IPR050312">
    <property type="entry name" value="IolE/XylAMocC-like"/>
</dbReference>
<dbReference type="InterPro" id="IPR013022">
    <property type="entry name" value="Xyl_isomerase-like_TIM-brl"/>
</dbReference>
<feature type="domain" description="Xylose isomerase-like TIM barrel" evidence="1">
    <location>
        <begin position="20"/>
        <end position="226"/>
    </location>
</feature>
<dbReference type="EMBL" id="LQPN01000050">
    <property type="protein sequence ID" value="ORW45572.1"/>
    <property type="molecule type" value="Genomic_DNA"/>
</dbReference>
<organism evidence="2 3">
    <name type="scientific">Mycobacterium paraense</name>
    <dbReference type="NCBI Taxonomy" id="767916"/>
    <lineage>
        <taxon>Bacteria</taxon>
        <taxon>Bacillati</taxon>
        <taxon>Actinomycetota</taxon>
        <taxon>Actinomycetes</taxon>
        <taxon>Mycobacteriales</taxon>
        <taxon>Mycobacteriaceae</taxon>
        <taxon>Mycobacterium</taxon>
        <taxon>Mycobacterium simiae complex</taxon>
    </lineage>
</organism>
<keyword evidence="2" id="KW-0413">Isomerase</keyword>